<dbReference type="EMBL" id="FXUY01000001">
    <property type="protein sequence ID" value="SMQ23682.1"/>
    <property type="molecule type" value="Genomic_DNA"/>
</dbReference>
<reference evidence="1" key="1">
    <citation type="submission" date="2017-05" db="EMBL/GenBank/DDBJ databases">
        <authorList>
            <person name="Varghese N."/>
            <person name="Submissions S."/>
        </authorList>
    </citation>
    <scope>NUCLEOTIDE SEQUENCE</scope>
    <source>
        <strain evidence="1">LMG 28168</strain>
    </source>
</reference>
<protein>
    <submittedName>
        <fullName evidence="1">Amino acid adenylation domain-containing protein</fullName>
    </submittedName>
</protein>
<dbReference type="Proteomes" id="UP001158048">
    <property type="component" value="Unassembled WGS sequence"/>
</dbReference>
<evidence type="ECO:0000313" key="1">
    <source>
        <dbReference type="EMBL" id="SMQ23682.1"/>
    </source>
</evidence>
<comment type="caution">
    <text evidence="1">The sequence shown here is derived from an EMBL/GenBank/DDBJ whole genome shotgun (WGS) entry which is preliminary data.</text>
</comment>
<sequence>MNRKLAPVYRFCASTAQRRLWQRHQQDPRLAPAHCSALMHVHGPLNCAGLERSLAVVVQRHEALRTVFSWEDNELVQWIDEGMQIPLELIDLSSLAGSALPRGLQMARQRADELFDLSRGPLLRVCLIQLGEDQHLLLLTAHPSVADHPSMRILCQEWSQIHNAGGLTADATLPPLEVQLADVCVWQHQRMQTPAIRDLLNSAREDYRERPWTLELPRTDVASTAASAQVGVVEWQADPSILTLLEQIATRHNSNLDGVLTAAFNAVLYRYSQQNEICLGFATPNRRHAQTQGLIGGLANTLIMRTVLSDGVSLEEAVSLTREARLKAEEFPDIDLAHLLAASATEADGTLENGLSATFERRDPARLALTGVAVEGLPFASQTIDCDLKLVVYSHPTRLAGCFEYAAEHFTDVTLQRMARHFEAALQALALTPHSRIEQWPLAPAGCASLSTNEDLTAFSEHQQLPVFRRFAAQAARTPEAIALIFEQQSCTYAQLNRQANQLAAHLHSLGVGSQSVVALLVERGPRLVSSLLAILKVGAAYLPLDAMYPAQRISNMFEDAGVSLIITSAALLEHLPESPLPLVCLDQQNEQLARQPLSDPDIAVSPQQLAYCLFTSGSTGRPKGVQIEHRALSNLLAAMEAAPGLGPDDVWLSVTSAAFDIFAVEVYLPLITGATLLLASKEEAADPSALARLAQVHGATVLQATPATWRMLIDSQVSMSLRTAMSGGEAMDTALAEGMRSLAKTVWNLYGPTETTIYSSRTKILSGHLPTLGGPVENTRLYVLDRHLNPLPVGCTGEIHIGGDGLARGYINRPDLTAERFLPDPFGPPGSRMYRTGDLARQLPNGDLVYLDRIDFQVKIRGLRIELGEIEAALRRIADVRQAVVTAHGEETASRKLVAYVVARPGHTLDREALAHELQQSVPDYMVPGLWVFLEKLPLNVSGKIDRSRLPAPPRTSAIDARPNPEVLSDSQARLAAIWAQTLQIADVALQDNFFALGGNSMLAIRCLVRINSEFDKQLSLRTFFEHQTVAALDLHLQIQAQPNAVEQVRMTTWFSQPDLPDVYGFSGCGMHGAAYFPLARALAPVCNFHALEPLEPESPDGQLVTVQALAQRYAEAIISHRKTTPITLVGHSFGGSLAFETARLLEQRSLSVRLILLDATLVDPCLLEREAGIAAPADRLPEWLAIAPELPGGQIAEDDLLASARTLYLQHCRIFAAYVPSGILRAPVTALLAEQALLLQKLRAGFLRVCAQRLLAPPVLHSVPGDHMSMLAPPHVEVVAARISHELHQPATAPARAAMAHDSA</sequence>
<evidence type="ECO:0000313" key="2">
    <source>
        <dbReference type="Proteomes" id="UP001158048"/>
    </source>
</evidence>
<gene>
    <name evidence="1" type="ORF">SAMN04488483_1135</name>
</gene>
<name>A0ACD2U2G7_9PSED</name>
<accession>A0ACD2U2G7</accession>
<organism evidence="1 2">
    <name type="scientific">Pseudomonas helmanticensis</name>
    <dbReference type="NCBI Taxonomy" id="1471381"/>
    <lineage>
        <taxon>Bacteria</taxon>
        <taxon>Pseudomonadati</taxon>
        <taxon>Pseudomonadota</taxon>
        <taxon>Gammaproteobacteria</taxon>
        <taxon>Pseudomonadales</taxon>
        <taxon>Pseudomonadaceae</taxon>
        <taxon>Pseudomonas</taxon>
    </lineage>
</organism>
<proteinExistence type="predicted"/>
<keyword evidence="2" id="KW-1185">Reference proteome</keyword>